<evidence type="ECO:0000313" key="3">
    <source>
        <dbReference type="EMBL" id="MDY0855507.1"/>
    </source>
</evidence>
<dbReference type="EMBL" id="JAXCMD010000030">
    <property type="protein sequence ID" value="MDY0855507.1"/>
    <property type="molecule type" value="Genomic_DNA"/>
</dbReference>
<dbReference type="AlphaFoldDB" id="A0AAW9GTT2"/>
<gene>
    <name evidence="3" type="ORF">SOH20_32605</name>
</gene>
<dbReference type="RefSeq" id="WP_320484068.1">
    <property type="nucleotide sequence ID" value="NZ_JAXCMD010000030.1"/>
</dbReference>
<dbReference type="InterPro" id="IPR049503">
    <property type="entry name" value="AbiJ_NTD4"/>
</dbReference>
<name>A0AAW9GTT2_BACTU</name>
<proteinExistence type="predicted"/>
<evidence type="ECO:0000313" key="4">
    <source>
        <dbReference type="Proteomes" id="UP001274571"/>
    </source>
</evidence>
<evidence type="ECO:0000259" key="1">
    <source>
        <dbReference type="Pfam" id="PF18863"/>
    </source>
</evidence>
<sequence length="304" mass="35392">MAIFEVFSKRQRKAEQKQIDDIYVYDKIPERLRIQVVHIWKKAIGINTTEVWDYINETLSKELGLISLTNNDYRESVRHCLDFLVSCTEEQAIDLIELSFVVLDKKIRNYSSFDIKHYNINQTPDEAIEELNYWFKDNNVGYEFTNGELIRIDQTHMHEKVIKPAISLLFEQKFEGAAEEFLNAHKYYRKGDYKNALVEALKSFENTMKTICDKKGYTYNKGSDTTQKLITVLFENNLIPEYLRNHFSGLRNTLEAGLPTIRNKQAGHGQGSAPTQVEPYFVEYAINLAATNIVFLIKAYKESN</sequence>
<feature type="domain" description="HEPN AbiJ-N-terminal" evidence="1">
    <location>
        <begin position="6"/>
        <end position="164"/>
    </location>
</feature>
<comment type="caution">
    <text evidence="3">The sequence shown here is derived from an EMBL/GenBank/DDBJ whole genome shotgun (WGS) entry which is preliminary data.</text>
</comment>
<dbReference type="Proteomes" id="UP001274571">
    <property type="component" value="Unassembled WGS sequence"/>
</dbReference>
<accession>A0AAW9GTT2</accession>
<organism evidence="3 4">
    <name type="scientific">Bacillus thuringiensis</name>
    <dbReference type="NCBI Taxonomy" id="1428"/>
    <lineage>
        <taxon>Bacteria</taxon>
        <taxon>Bacillati</taxon>
        <taxon>Bacillota</taxon>
        <taxon>Bacilli</taxon>
        <taxon>Bacillales</taxon>
        <taxon>Bacillaceae</taxon>
        <taxon>Bacillus</taxon>
        <taxon>Bacillus cereus group</taxon>
    </lineage>
</organism>
<evidence type="ECO:0000259" key="2">
    <source>
        <dbReference type="Pfam" id="PF22809"/>
    </source>
</evidence>
<reference evidence="3" key="1">
    <citation type="submission" date="2023-11" db="EMBL/GenBank/DDBJ databases">
        <title>Genome Sequence of Bacillus thuringiensis stain BLB 30AF.</title>
        <authorList>
            <person name="Farhat A."/>
        </authorList>
    </citation>
    <scope>NUCLEOTIDE SEQUENCE</scope>
    <source>
        <strain evidence="3">BLB30AF</strain>
    </source>
</reference>
<protein>
    <recommendedName>
        <fullName evidence="5">Abortive infection protein-like C-terminal domain-containing protein</fullName>
    </recommendedName>
</protein>
<feature type="domain" description="DUF7014" evidence="2">
    <location>
        <begin position="172"/>
        <end position="299"/>
    </location>
</feature>
<dbReference type="InterPro" id="IPR054280">
    <property type="entry name" value="DUF7014"/>
</dbReference>
<dbReference type="Pfam" id="PF18863">
    <property type="entry name" value="AbiJ_NTD4"/>
    <property type="match status" value="1"/>
</dbReference>
<dbReference type="Pfam" id="PF22809">
    <property type="entry name" value="DUF7014"/>
    <property type="match status" value="1"/>
</dbReference>
<dbReference type="NCBIfam" id="NF046078">
    <property type="entry name" value="STM4504_CBY0614"/>
    <property type="match status" value="1"/>
</dbReference>
<evidence type="ECO:0008006" key="5">
    <source>
        <dbReference type="Google" id="ProtNLM"/>
    </source>
</evidence>